<name>A0A498JB59_MALDO</name>
<proteinExistence type="predicted"/>
<sequence length="142" mass="16187">MDPVDRSPSLLALKELILLKPWKTPPSPLCHIVNMENGSRVYRAPKTMLHNEENDDIINVEIPYEGLFEFIDKFVVRKVRVLIERVLGEILSLPKYDAYHRIDSVEAMEDAATSVVTLSIREVYGGERWVKSVSGTEDCVTE</sequence>
<reference evidence="1 2" key="1">
    <citation type="submission" date="2018-10" db="EMBL/GenBank/DDBJ databases">
        <title>A high-quality apple genome assembly.</title>
        <authorList>
            <person name="Hu J."/>
        </authorList>
    </citation>
    <scope>NUCLEOTIDE SEQUENCE [LARGE SCALE GENOMIC DNA]</scope>
    <source>
        <strain evidence="2">cv. HFTH1</strain>
        <tissue evidence="1">Young leaf</tissue>
    </source>
</reference>
<dbReference type="EMBL" id="RDQH01000334">
    <property type="protein sequence ID" value="RXH91053.1"/>
    <property type="molecule type" value="Genomic_DNA"/>
</dbReference>
<keyword evidence="2" id="KW-1185">Reference proteome</keyword>
<dbReference type="AlphaFoldDB" id="A0A498JB59"/>
<accession>A0A498JB59</accession>
<evidence type="ECO:0000313" key="2">
    <source>
        <dbReference type="Proteomes" id="UP000290289"/>
    </source>
</evidence>
<gene>
    <name evidence="1" type="ORF">DVH24_020076</name>
</gene>
<dbReference type="Proteomes" id="UP000290289">
    <property type="component" value="Chromosome 8"/>
</dbReference>
<organism evidence="1 2">
    <name type="scientific">Malus domestica</name>
    <name type="common">Apple</name>
    <name type="synonym">Pyrus malus</name>
    <dbReference type="NCBI Taxonomy" id="3750"/>
    <lineage>
        <taxon>Eukaryota</taxon>
        <taxon>Viridiplantae</taxon>
        <taxon>Streptophyta</taxon>
        <taxon>Embryophyta</taxon>
        <taxon>Tracheophyta</taxon>
        <taxon>Spermatophyta</taxon>
        <taxon>Magnoliopsida</taxon>
        <taxon>eudicotyledons</taxon>
        <taxon>Gunneridae</taxon>
        <taxon>Pentapetalae</taxon>
        <taxon>rosids</taxon>
        <taxon>fabids</taxon>
        <taxon>Rosales</taxon>
        <taxon>Rosaceae</taxon>
        <taxon>Amygdaloideae</taxon>
        <taxon>Maleae</taxon>
        <taxon>Malus</taxon>
    </lineage>
</organism>
<protein>
    <submittedName>
        <fullName evidence="1">Uncharacterized protein</fullName>
    </submittedName>
</protein>
<evidence type="ECO:0000313" key="1">
    <source>
        <dbReference type="EMBL" id="RXH91053.1"/>
    </source>
</evidence>
<comment type="caution">
    <text evidence="1">The sequence shown here is derived from an EMBL/GenBank/DDBJ whole genome shotgun (WGS) entry which is preliminary data.</text>
</comment>